<dbReference type="AlphaFoldDB" id="H6C9W9"/>
<keyword evidence="3" id="KW-1185">Reference proteome</keyword>
<dbReference type="Proteomes" id="UP000007304">
    <property type="component" value="Unassembled WGS sequence"/>
</dbReference>
<dbReference type="RefSeq" id="XP_009160434.1">
    <property type="nucleotide sequence ID" value="XM_009162186.1"/>
</dbReference>
<dbReference type="HOGENOM" id="CLU_1970582_0_0_1"/>
<gene>
    <name evidence="2" type="ORF">HMPREF1120_07949</name>
</gene>
<protein>
    <submittedName>
        <fullName evidence="2">Uncharacterized protein</fullName>
    </submittedName>
</protein>
<accession>H6C9W9</accession>
<feature type="region of interest" description="Disordered" evidence="1">
    <location>
        <begin position="1"/>
        <end position="48"/>
    </location>
</feature>
<sequence>MHNPTGASWLSKRRQKQGSLEHCQFGGEGDGVASEPTNECSWPQRAPATNRHPFDAVILALSLGMRIRWFQLHSFRGLSYSQSKFQLHAKNPAVNDMVGNQWRRGRTRKKGNTCHCLNSVEPVEAER</sequence>
<evidence type="ECO:0000313" key="3">
    <source>
        <dbReference type="Proteomes" id="UP000007304"/>
    </source>
</evidence>
<organism evidence="2 3">
    <name type="scientific">Exophiala dermatitidis (strain ATCC 34100 / CBS 525.76 / NIH/UT8656)</name>
    <name type="common">Black yeast</name>
    <name type="synonym">Wangiella dermatitidis</name>
    <dbReference type="NCBI Taxonomy" id="858893"/>
    <lineage>
        <taxon>Eukaryota</taxon>
        <taxon>Fungi</taxon>
        <taxon>Dikarya</taxon>
        <taxon>Ascomycota</taxon>
        <taxon>Pezizomycotina</taxon>
        <taxon>Eurotiomycetes</taxon>
        <taxon>Chaetothyriomycetidae</taxon>
        <taxon>Chaetothyriales</taxon>
        <taxon>Herpotrichiellaceae</taxon>
        <taxon>Exophiala</taxon>
    </lineage>
</organism>
<reference evidence="2" key="1">
    <citation type="submission" date="2011-07" db="EMBL/GenBank/DDBJ databases">
        <title>The Genome Sequence of Exophiala (Wangiella) dermatitidis NIH/UT8656.</title>
        <authorList>
            <consortium name="The Broad Institute Genome Sequencing Platform"/>
            <person name="Cuomo C."/>
            <person name="Wang Z."/>
            <person name="Hunicke-Smith S."/>
            <person name="Szanislo P.J."/>
            <person name="Earl A."/>
            <person name="Young S.K."/>
            <person name="Zeng Q."/>
            <person name="Gargeya S."/>
            <person name="Fitzgerald M."/>
            <person name="Haas B."/>
            <person name="Abouelleil A."/>
            <person name="Alvarado L."/>
            <person name="Arachchi H.M."/>
            <person name="Berlin A."/>
            <person name="Brown A."/>
            <person name="Chapman S.B."/>
            <person name="Chen Z."/>
            <person name="Dunbar C."/>
            <person name="Freedman E."/>
            <person name="Gearin G."/>
            <person name="Gellesch M."/>
            <person name="Goldberg J."/>
            <person name="Griggs A."/>
            <person name="Gujja S."/>
            <person name="Heiman D."/>
            <person name="Howarth C."/>
            <person name="Larson L."/>
            <person name="Lui A."/>
            <person name="MacDonald P.J.P."/>
            <person name="Montmayeur A."/>
            <person name="Murphy C."/>
            <person name="Neiman D."/>
            <person name="Pearson M."/>
            <person name="Priest M."/>
            <person name="Roberts A."/>
            <person name="Saif S."/>
            <person name="Shea T."/>
            <person name="Shenoy N."/>
            <person name="Sisk P."/>
            <person name="Stolte C."/>
            <person name="Sykes S."/>
            <person name="Wortman J."/>
            <person name="Nusbaum C."/>
            <person name="Birren B."/>
        </authorList>
    </citation>
    <scope>NUCLEOTIDE SEQUENCE</scope>
    <source>
        <strain evidence="2">NIH/UT8656</strain>
    </source>
</reference>
<name>H6C9W9_EXODN</name>
<dbReference type="GeneID" id="20312588"/>
<evidence type="ECO:0000313" key="2">
    <source>
        <dbReference type="EMBL" id="EHY59973.1"/>
    </source>
</evidence>
<evidence type="ECO:0000256" key="1">
    <source>
        <dbReference type="SAM" id="MobiDB-lite"/>
    </source>
</evidence>
<dbReference type="VEuPathDB" id="FungiDB:HMPREF1120_07949"/>
<dbReference type="InParanoid" id="H6C9W9"/>
<proteinExistence type="predicted"/>
<dbReference type="EMBL" id="JH226136">
    <property type="protein sequence ID" value="EHY59973.1"/>
    <property type="molecule type" value="Genomic_DNA"/>
</dbReference>